<dbReference type="EMBL" id="CM044704">
    <property type="protein sequence ID" value="KAI5665923.1"/>
    <property type="molecule type" value="Genomic_DNA"/>
</dbReference>
<evidence type="ECO:0000313" key="1">
    <source>
        <dbReference type="EMBL" id="KAI5665923.1"/>
    </source>
</evidence>
<evidence type="ECO:0000313" key="2">
    <source>
        <dbReference type="Proteomes" id="UP001060085"/>
    </source>
</evidence>
<reference evidence="2" key="1">
    <citation type="journal article" date="2023" name="Nat. Plants">
        <title>Single-cell RNA sequencing provides a high-resolution roadmap for understanding the multicellular compartmentation of specialized metabolism.</title>
        <authorList>
            <person name="Sun S."/>
            <person name="Shen X."/>
            <person name="Li Y."/>
            <person name="Li Y."/>
            <person name="Wang S."/>
            <person name="Li R."/>
            <person name="Zhang H."/>
            <person name="Shen G."/>
            <person name="Guo B."/>
            <person name="Wei J."/>
            <person name="Xu J."/>
            <person name="St-Pierre B."/>
            <person name="Chen S."/>
            <person name="Sun C."/>
        </authorList>
    </citation>
    <scope>NUCLEOTIDE SEQUENCE [LARGE SCALE GENOMIC DNA]</scope>
</reference>
<gene>
    <name evidence="1" type="ORF">M9H77_15776</name>
</gene>
<comment type="caution">
    <text evidence="1">The sequence shown here is derived from an EMBL/GenBank/DDBJ whole genome shotgun (WGS) entry which is preliminary data.</text>
</comment>
<keyword evidence="2" id="KW-1185">Reference proteome</keyword>
<dbReference type="Proteomes" id="UP001060085">
    <property type="component" value="Linkage Group LG04"/>
</dbReference>
<name>A0ACC0AY40_CATRO</name>
<protein>
    <submittedName>
        <fullName evidence="1">Uncharacterized protein</fullName>
    </submittedName>
</protein>
<organism evidence="1 2">
    <name type="scientific">Catharanthus roseus</name>
    <name type="common">Madagascar periwinkle</name>
    <name type="synonym">Vinca rosea</name>
    <dbReference type="NCBI Taxonomy" id="4058"/>
    <lineage>
        <taxon>Eukaryota</taxon>
        <taxon>Viridiplantae</taxon>
        <taxon>Streptophyta</taxon>
        <taxon>Embryophyta</taxon>
        <taxon>Tracheophyta</taxon>
        <taxon>Spermatophyta</taxon>
        <taxon>Magnoliopsida</taxon>
        <taxon>eudicotyledons</taxon>
        <taxon>Gunneridae</taxon>
        <taxon>Pentapetalae</taxon>
        <taxon>asterids</taxon>
        <taxon>lamiids</taxon>
        <taxon>Gentianales</taxon>
        <taxon>Apocynaceae</taxon>
        <taxon>Rauvolfioideae</taxon>
        <taxon>Vinceae</taxon>
        <taxon>Catharanthinae</taxon>
        <taxon>Catharanthus</taxon>
    </lineage>
</organism>
<accession>A0ACC0AY40</accession>
<proteinExistence type="predicted"/>
<sequence>MKAKTYLIINRYQRSRTVDRRPYVTLACECGGTDKKYTKPVVDDKEEEMPIKRRGPYRTKKCGCPFKLKREQMQQVTIGNCSCTTGGITIKWLFTIPVMLRLQDLRRSSCNRLSSSGKIMYCLVISYDFSDNKTLFVQLEEPDAGKKHGRGSSLPKCTKGLYSLLQKLYNLPLLEAVRMTPTGKKFTVAIASLCNEQNTTYRWVLQQIKHLYVTSAMLNGHGSILNEGFGHLKCCILGLRQRNYGYQCVMEKFVTKSNAILKNISNKISHLALKKIWLEIKKARGMVEDPRKIGADIPDVHERDIDSEMRNLTLKIEEISTSPISKVREVRRLIKGVIRPVLPEDPCPPLTNPPEIAITKGRRKTNSMKRDKSH</sequence>